<feature type="compositionally biased region" description="Acidic residues" evidence="4">
    <location>
        <begin position="216"/>
        <end position="228"/>
    </location>
</feature>
<dbReference type="KEGG" id="ota:OT_ostta07g03580"/>
<dbReference type="EMBL" id="KZ155778">
    <property type="protein sequence ID" value="OUS47274.1"/>
    <property type="molecule type" value="Genomic_DNA"/>
</dbReference>
<dbReference type="PROSITE" id="PS50886">
    <property type="entry name" value="TRBD"/>
    <property type="match status" value="1"/>
</dbReference>
<feature type="compositionally biased region" description="Basic and acidic residues" evidence="4">
    <location>
        <begin position="164"/>
        <end position="185"/>
    </location>
</feature>
<feature type="region of interest" description="Disordered" evidence="4">
    <location>
        <begin position="1"/>
        <end position="32"/>
    </location>
</feature>
<keyword evidence="1 3" id="KW-0820">tRNA-binding</keyword>
<keyword evidence="2 3" id="KW-0694">RNA-binding</keyword>
<dbReference type="OrthoDB" id="497912at2759"/>
<gene>
    <name evidence="6" type="ORF">BE221DRAFT_71639</name>
</gene>
<dbReference type="InterPro" id="IPR012340">
    <property type="entry name" value="NA-bd_OB-fold"/>
</dbReference>
<dbReference type="AlphaFoldDB" id="A0A1Y5IGF7"/>
<evidence type="ECO:0000256" key="2">
    <source>
        <dbReference type="ARBA" id="ARBA00022884"/>
    </source>
</evidence>
<evidence type="ECO:0000313" key="6">
    <source>
        <dbReference type="EMBL" id="OUS47274.1"/>
    </source>
</evidence>
<dbReference type="SUPFAM" id="SSF50249">
    <property type="entry name" value="Nucleic acid-binding proteins"/>
    <property type="match status" value="1"/>
</dbReference>
<evidence type="ECO:0000256" key="4">
    <source>
        <dbReference type="SAM" id="MobiDB-lite"/>
    </source>
</evidence>
<dbReference type="eggNOG" id="ENOG502S5Y7">
    <property type="taxonomic scope" value="Eukaryota"/>
</dbReference>
<evidence type="ECO:0000259" key="5">
    <source>
        <dbReference type="PROSITE" id="PS50886"/>
    </source>
</evidence>
<feature type="domain" description="TRNA-binding" evidence="5">
    <location>
        <begin position="47"/>
        <end position="160"/>
    </location>
</feature>
<evidence type="ECO:0000256" key="1">
    <source>
        <dbReference type="ARBA" id="ARBA00022555"/>
    </source>
</evidence>
<accession>A0A1Y5IGF7</accession>
<proteinExistence type="predicted"/>
<reference evidence="6" key="1">
    <citation type="submission" date="2017-04" db="EMBL/GenBank/DDBJ databases">
        <title>Population genomics of picophytoplankton unveils novel chromosome hypervariability.</title>
        <authorList>
            <consortium name="DOE Joint Genome Institute"/>
            <person name="Blanc-Mathieu R."/>
            <person name="Krasovec M."/>
            <person name="Hebrard M."/>
            <person name="Yau S."/>
            <person name="Desgranges E."/>
            <person name="Martin J."/>
            <person name="Schackwitz W."/>
            <person name="Kuo A."/>
            <person name="Salin G."/>
            <person name="Donnadieu C."/>
            <person name="Desdevises Y."/>
            <person name="Sanchez-Ferandin S."/>
            <person name="Moreau H."/>
            <person name="Rivals E."/>
            <person name="Grigoriev I.V."/>
            <person name="Grimsley N."/>
            <person name="Eyre-Walker A."/>
            <person name="Piganeau G."/>
        </authorList>
    </citation>
    <scope>NUCLEOTIDE SEQUENCE [LARGE SCALE GENOMIC DNA]</scope>
    <source>
        <strain evidence="6">RCC 1115</strain>
    </source>
</reference>
<dbReference type="RefSeq" id="XP_003080451.2">
    <property type="nucleotide sequence ID" value="XM_003080403.2"/>
</dbReference>
<name>A0A1Y5IGF7_OSTTA</name>
<dbReference type="InterPro" id="IPR002547">
    <property type="entry name" value="tRNA-bd_dom"/>
</dbReference>
<dbReference type="Gene3D" id="2.40.50.140">
    <property type="entry name" value="Nucleic acid-binding proteins"/>
    <property type="match status" value="1"/>
</dbReference>
<feature type="region of interest" description="Disordered" evidence="4">
    <location>
        <begin position="204"/>
        <end position="228"/>
    </location>
</feature>
<evidence type="ECO:0000256" key="3">
    <source>
        <dbReference type="PROSITE-ProRule" id="PRU00209"/>
    </source>
</evidence>
<dbReference type="Proteomes" id="UP000195557">
    <property type="component" value="Unassembled WGS sequence"/>
</dbReference>
<dbReference type="OMA" id="CDARMLG"/>
<sequence>MSLASAPNARPRRHRHGRTASSLSESRARVTAARSRIHPGSFARDRSLEMSDLVCGEVASLEPVEGKDKLKKLFVKVSDDADAEAHVIVTNAPNVEVGKRLVVVLAGGTLRDGTEVRKTTVGGVLSVGMVCDSTMCGWSGGGAGTAALLPLDFPLGAPAPSSRLRLDGKNDDEGTDDAVKKAQAKEVEKAAKKAALAAKRAARDAARAAKKAGGEDTGENEAEGEDAG</sequence>
<dbReference type="GO" id="GO:0000049">
    <property type="term" value="F:tRNA binding"/>
    <property type="evidence" value="ECO:0007669"/>
    <property type="project" value="UniProtKB-UniRule"/>
</dbReference>
<protein>
    <recommendedName>
        <fullName evidence="5">tRNA-binding domain-containing protein</fullName>
    </recommendedName>
</protein>
<feature type="region of interest" description="Disordered" evidence="4">
    <location>
        <begin position="160"/>
        <end position="185"/>
    </location>
</feature>
<organism evidence="6">
    <name type="scientific">Ostreococcus tauri</name>
    <name type="common">Marine green alga</name>
    <dbReference type="NCBI Taxonomy" id="70448"/>
    <lineage>
        <taxon>Eukaryota</taxon>
        <taxon>Viridiplantae</taxon>
        <taxon>Chlorophyta</taxon>
        <taxon>Mamiellophyceae</taxon>
        <taxon>Mamiellales</taxon>
        <taxon>Bathycoccaceae</taxon>
        <taxon>Ostreococcus</taxon>
    </lineage>
</organism>